<comment type="subcellular location">
    <subcellularLocation>
        <location evidence="1 9">Nucleus</location>
    </subcellularLocation>
</comment>
<dbReference type="GO" id="GO:0016887">
    <property type="term" value="F:ATP hydrolysis activity"/>
    <property type="evidence" value="ECO:0007669"/>
    <property type="project" value="RHEA"/>
</dbReference>
<evidence type="ECO:0000256" key="10">
    <source>
        <dbReference type="SAM" id="MobiDB-lite"/>
    </source>
</evidence>
<dbReference type="SMART" id="SM00490">
    <property type="entry name" value="HELICc"/>
    <property type="match status" value="1"/>
</dbReference>
<feature type="compositionally biased region" description="Polar residues" evidence="10">
    <location>
        <begin position="861"/>
        <end position="870"/>
    </location>
</feature>
<dbReference type="EMBL" id="LVVM01006018">
    <property type="protein sequence ID" value="OJA09107.1"/>
    <property type="molecule type" value="Genomic_DNA"/>
</dbReference>
<dbReference type="GO" id="GO:0005524">
    <property type="term" value="F:ATP binding"/>
    <property type="evidence" value="ECO:0007669"/>
    <property type="project" value="UniProtKB-UniRule"/>
</dbReference>
<dbReference type="FunFam" id="3.40.50.300:FF:000861">
    <property type="entry name" value="Fanconi anemia, complementation group M"/>
    <property type="match status" value="1"/>
</dbReference>
<evidence type="ECO:0000313" key="13">
    <source>
        <dbReference type="EMBL" id="OJA09107.1"/>
    </source>
</evidence>
<dbReference type="Gene3D" id="3.40.50.300">
    <property type="entry name" value="P-loop containing nucleotide triphosphate hydrolases"/>
    <property type="match status" value="2"/>
</dbReference>
<name>A0A1J8PMS9_9AGAM</name>
<evidence type="ECO:0000256" key="5">
    <source>
        <dbReference type="ARBA" id="ARBA00022806"/>
    </source>
</evidence>
<feature type="domain" description="Helicase ATP-binding" evidence="11">
    <location>
        <begin position="220"/>
        <end position="388"/>
    </location>
</feature>
<dbReference type="SMART" id="SM00487">
    <property type="entry name" value="DEXDc"/>
    <property type="match status" value="1"/>
</dbReference>
<feature type="compositionally biased region" description="Polar residues" evidence="10">
    <location>
        <begin position="970"/>
        <end position="985"/>
    </location>
</feature>
<dbReference type="InterPro" id="IPR027417">
    <property type="entry name" value="P-loop_NTPase"/>
</dbReference>
<evidence type="ECO:0000313" key="14">
    <source>
        <dbReference type="Proteomes" id="UP000183567"/>
    </source>
</evidence>
<dbReference type="CDD" id="cd12091">
    <property type="entry name" value="FANCM_ID"/>
    <property type="match status" value="1"/>
</dbReference>
<feature type="region of interest" description="Disordered" evidence="10">
    <location>
        <begin position="1113"/>
        <end position="1231"/>
    </location>
</feature>
<comment type="similarity">
    <text evidence="2 9">Belongs to the DEAD box helicase family. DEAH subfamily. FANCM sub-subfamily.</text>
</comment>
<organism evidence="13 14">
    <name type="scientific">Rhizopogon vesiculosus</name>
    <dbReference type="NCBI Taxonomy" id="180088"/>
    <lineage>
        <taxon>Eukaryota</taxon>
        <taxon>Fungi</taxon>
        <taxon>Dikarya</taxon>
        <taxon>Basidiomycota</taxon>
        <taxon>Agaricomycotina</taxon>
        <taxon>Agaricomycetes</taxon>
        <taxon>Agaricomycetidae</taxon>
        <taxon>Boletales</taxon>
        <taxon>Suillineae</taxon>
        <taxon>Rhizopogonaceae</taxon>
        <taxon>Rhizopogon</taxon>
    </lineage>
</organism>
<evidence type="ECO:0000256" key="7">
    <source>
        <dbReference type="ARBA" id="ARBA00023242"/>
    </source>
</evidence>
<feature type="compositionally biased region" description="Basic and acidic residues" evidence="10">
    <location>
        <begin position="17"/>
        <end position="32"/>
    </location>
</feature>
<feature type="region of interest" description="Disordered" evidence="10">
    <location>
        <begin position="750"/>
        <end position="787"/>
    </location>
</feature>
<keyword evidence="5" id="KW-0347">Helicase</keyword>
<dbReference type="GO" id="GO:0000400">
    <property type="term" value="F:four-way junction DNA binding"/>
    <property type="evidence" value="ECO:0007669"/>
    <property type="project" value="TreeGrafter"/>
</dbReference>
<dbReference type="STRING" id="180088.A0A1J8PMS9"/>
<gene>
    <name evidence="13" type="ORF">AZE42_02561</name>
</gene>
<dbReference type="InterPro" id="IPR044749">
    <property type="entry name" value="FANCM_DEXDc"/>
</dbReference>
<dbReference type="PANTHER" id="PTHR14025">
    <property type="entry name" value="FANCONI ANEMIA GROUP M FANCM FAMILY MEMBER"/>
    <property type="match status" value="1"/>
</dbReference>
<accession>A0A1J8PMS9</accession>
<dbReference type="EC" id="3.6.4.12" evidence="9"/>
<feature type="region of interest" description="Disordered" evidence="10">
    <location>
        <begin position="107"/>
        <end position="175"/>
    </location>
</feature>
<dbReference type="CDD" id="cd18801">
    <property type="entry name" value="SF2_C_FANCM_Hef"/>
    <property type="match status" value="1"/>
</dbReference>
<evidence type="ECO:0000256" key="1">
    <source>
        <dbReference type="ARBA" id="ARBA00004123"/>
    </source>
</evidence>
<dbReference type="InterPro" id="IPR039686">
    <property type="entry name" value="FANCM/Mph1-like_ID"/>
</dbReference>
<feature type="compositionally biased region" description="Polar residues" evidence="10">
    <location>
        <begin position="107"/>
        <end position="139"/>
    </location>
</feature>
<evidence type="ECO:0000259" key="11">
    <source>
        <dbReference type="PROSITE" id="PS51192"/>
    </source>
</evidence>
<keyword evidence="3" id="KW-0547">Nucleotide-binding</keyword>
<dbReference type="OrthoDB" id="164902at2759"/>
<dbReference type="PROSITE" id="PS51194">
    <property type="entry name" value="HELICASE_CTER"/>
    <property type="match status" value="1"/>
</dbReference>
<keyword evidence="7" id="KW-0539">Nucleus</keyword>
<dbReference type="GO" id="GO:0005634">
    <property type="term" value="C:nucleus"/>
    <property type="evidence" value="ECO:0007669"/>
    <property type="project" value="UniProtKB-SubCell"/>
</dbReference>
<evidence type="ECO:0000256" key="2">
    <source>
        <dbReference type="ARBA" id="ARBA00009889"/>
    </source>
</evidence>
<dbReference type="GO" id="GO:0036297">
    <property type="term" value="P:interstrand cross-link repair"/>
    <property type="evidence" value="ECO:0007669"/>
    <property type="project" value="TreeGrafter"/>
</dbReference>
<feature type="compositionally biased region" description="Acidic residues" evidence="10">
    <location>
        <begin position="895"/>
        <end position="904"/>
    </location>
</feature>
<keyword evidence="14" id="KW-1185">Reference proteome</keyword>
<feature type="compositionally biased region" description="Low complexity" evidence="10">
    <location>
        <begin position="1034"/>
        <end position="1052"/>
    </location>
</feature>
<evidence type="ECO:0000256" key="3">
    <source>
        <dbReference type="ARBA" id="ARBA00022741"/>
    </source>
</evidence>
<dbReference type="GO" id="GO:0045003">
    <property type="term" value="P:double-strand break repair via synthesis-dependent strand annealing"/>
    <property type="evidence" value="ECO:0007669"/>
    <property type="project" value="TreeGrafter"/>
</dbReference>
<feature type="region of interest" description="Disordered" evidence="10">
    <location>
        <begin position="79"/>
        <end position="98"/>
    </location>
</feature>
<evidence type="ECO:0000256" key="9">
    <source>
        <dbReference type="RuleBase" id="RU367027"/>
    </source>
</evidence>
<feature type="compositionally biased region" description="Basic residues" evidence="10">
    <location>
        <begin position="152"/>
        <end position="161"/>
    </location>
</feature>
<comment type="function">
    <text evidence="9">ATP-dependent DNA helicase involved in DNA damage repair by homologous recombination and in genome maintenance. Capable of unwinding D-loops. Plays a role in limiting crossover recombinants during mitotic DNA double-strand break (DSB) repair. Component of a FANCM-MHF complex which promotes gene conversion at blocked replication forks, probably by reversal of the stalled fork.</text>
</comment>
<feature type="compositionally biased region" description="Low complexity" evidence="10">
    <location>
        <begin position="1150"/>
        <end position="1160"/>
    </location>
</feature>
<feature type="region of interest" description="Disordered" evidence="10">
    <location>
        <begin position="17"/>
        <end position="53"/>
    </location>
</feature>
<comment type="catalytic activity">
    <reaction evidence="8 9">
        <text>ATP + H2O = ADP + phosphate + H(+)</text>
        <dbReference type="Rhea" id="RHEA:13065"/>
        <dbReference type="ChEBI" id="CHEBI:15377"/>
        <dbReference type="ChEBI" id="CHEBI:15378"/>
        <dbReference type="ChEBI" id="CHEBI:30616"/>
        <dbReference type="ChEBI" id="CHEBI:43474"/>
        <dbReference type="ChEBI" id="CHEBI:456216"/>
        <dbReference type="EC" id="3.6.4.12"/>
    </reaction>
</comment>
<dbReference type="CDD" id="cd18033">
    <property type="entry name" value="DEXDc_FANCM"/>
    <property type="match status" value="1"/>
</dbReference>
<feature type="region of interest" description="Disordered" evidence="10">
    <location>
        <begin position="999"/>
        <end position="1085"/>
    </location>
</feature>
<evidence type="ECO:0000256" key="8">
    <source>
        <dbReference type="ARBA" id="ARBA00047995"/>
    </source>
</evidence>
<dbReference type="PANTHER" id="PTHR14025:SF20">
    <property type="entry name" value="FANCONI ANEMIA GROUP M PROTEIN"/>
    <property type="match status" value="1"/>
</dbReference>
<sequence>MSSSDYGFDDELDSHILNELDSLEAAHRDPARHPPKPPPPVKKTPKPLEKEDSFFDLSLDIDEEELQRLDTFIDAAYKGKAPPVAGPSNHARSASSKNTVQTTLFGNIAQPTASSPSKRATSQRTKSSPRNSFGQQAPQTRHWDHTAFAKSGWKKSKSAKGKGRDDDDGDEEEHVEFEQFPAPFVSLGPLPPMKLKVDMLEAKHWIYPLNQPKRDYQFNIVKHCLFDNTLVALPTGLGKTFIAGVVMLNFYRWFPKGKVVFVAPTKPLVAQQVDACHKTCGIPGCDAVELTGNNPRAYRSRMWEEKRVFYMTPQTLVNDLTTENCDPRDIVLMVIDEAHKGTGDYAYAQVIRFLMAKNPHHRVLALTATPGSTPEAIQGIVDSLHISRIEIRDEGSLDLRDYMHKKVGIKQQARHIIKMNGDLLKIQELLKEVMITILKPLTIKGVIDVVDPVKLHPYRAQALIQRIGAQRNSPHKWAFSSLSRLAALARAMGYLMEASAGMCHKCLLEISAEREDDSGKKKNSTTSSLRKDKNFMAVLSELEVQKVRPGGYGMHPKMETLKMLLLQHFGARMDEGEETRAMVFVTYRDCVDEIVHMLNGESPLLKATRFIGQGTDKQGRKGIAQKEQLEVIKKFKAGEFNVLVSTSIGEEGLDIGEVDMIVCYDAQKTPIRMLQRVGRTGRKRDGYVHVLLSEIREELNWDKAKDTYGELQKCIVRGNQLELYGDVPRLLPEHVKPQLLEKRMEIEEYVREERDSRKKTVASDEDSPKKGGKRKRNDDFARNIPQGASTGFVSVRDLLVKAPDTKKRKKAKTKGFDPTAAEDDSTDMELESNLMDMHRTASTPADVSTKKKDNLRIARTMDTSKQGKPTTSRKKGKEKETVPMTASQFLRKGDDDDDDIDIEEGISPAAREAIARKTPSPKKKQRTLPRYLSSSPDAPSLAGASNSSAKPSIAGSRSTASIATLPPPTEESTAENPSSQHLLSSSPIYVMDDVIEISSSPGPELLTESSSISLHSRVSPANKSYARNGGSRGGSPVRSPSLLSSSSRTGVTQNMAWVLGSDEEPDIRIESSSPVPPSPHADNLFDDESIEIMDGRCLSPALAQCEAAVEMPPPPLPWRGLESPAPSSDHDMPDSSFAVRPAGRLYKQRAAAMEPESPASEMPPPPRRLKRRDTDVISWGPSPPPKRSKRKPFVSIRHNPLWVGEAAHSGDETGEGSSHSEDDVESESDRQFIKDIATQVSPSYDQSIVYQYGLLTQAPPGGPMFATRPSRRGAYARESAQRRPGVSSSPAREDDSPDEYVIGSFIVDDDEDII</sequence>
<evidence type="ECO:0000259" key="12">
    <source>
        <dbReference type="PROSITE" id="PS51194"/>
    </source>
</evidence>
<dbReference type="InterPro" id="IPR001650">
    <property type="entry name" value="Helicase_C-like"/>
</dbReference>
<dbReference type="Proteomes" id="UP000183567">
    <property type="component" value="Unassembled WGS sequence"/>
</dbReference>
<dbReference type="InterPro" id="IPR014001">
    <property type="entry name" value="Helicase_ATP-bd"/>
</dbReference>
<dbReference type="PROSITE" id="PS51192">
    <property type="entry name" value="HELICASE_ATP_BIND_1"/>
    <property type="match status" value="1"/>
</dbReference>
<feature type="compositionally biased region" description="Acidic residues" evidence="10">
    <location>
        <begin position="820"/>
        <end position="830"/>
    </location>
</feature>
<dbReference type="Pfam" id="PF00271">
    <property type="entry name" value="Helicase_C"/>
    <property type="match status" value="1"/>
</dbReference>
<comment type="subunit">
    <text evidence="9">Interacts with the MHF histone-fold complex to form the FANCM-MHF complex.</text>
</comment>
<feature type="region of interest" description="Disordered" evidence="10">
    <location>
        <begin position="805"/>
        <end position="985"/>
    </location>
</feature>
<dbReference type="GO" id="GO:0009378">
    <property type="term" value="F:four-way junction helicase activity"/>
    <property type="evidence" value="ECO:0007669"/>
    <property type="project" value="TreeGrafter"/>
</dbReference>
<feature type="domain" description="Helicase C-terminal" evidence="12">
    <location>
        <begin position="565"/>
        <end position="735"/>
    </location>
</feature>
<dbReference type="GO" id="GO:0043138">
    <property type="term" value="F:3'-5' DNA helicase activity"/>
    <property type="evidence" value="ECO:0007669"/>
    <property type="project" value="InterPro"/>
</dbReference>
<feature type="compositionally biased region" description="Polar residues" evidence="10">
    <location>
        <begin position="932"/>
        <end position="962"/>
    </location>
</feature>
<feature type="region of interest" description="Disordered" evidence="10">
    <location>
        <begin position="1256"/>
        <end position="1314"/>
    </location>
</feature>
<feature type="compositionally biased region" description="Polar residues" evidence="10">
    <location>
        <begin position="999"/>
        <end position="1022"/>
    </location>
</feature>
<dbReference type="InterPro" id="IPR011545">
    <property type="entry name" value="DEAD/DEAH_box_helicase_dom"/>
</dbReference>
<proteinExistence type="inferred from homology"/>
<evidence type="ECO:0000256" key="6">
    <source>
        <dbReference type="ARBA" id="ARBA00022840"/>
    </source>
</evidence>
<reference evidence="13 14" key="1">
    <citation type="submission" date="2016-03" db="EMBL/GenBank/DDBJ databases">
        <title>Comparative genomics of the ectomycorrhizal sister species Rhizopogon vinicolor and Rhizopogon vesiculosus (Basidiomycota: Boletales) reveals a divergence of the mating type B locus.</title>
        <authorList>
            <person name="Mujic A.B."/>
            <person name="Kuo A."/>
            <person name="Tritt A."/>
            <person name="Lipzen A."/>
            <person name="Chen C."/>
            <person name="Johnson J."/>
            <person name="Sharma A."/>
            <person name="Barry K."/>
            <person name="Grigoriev I.V."/>
            <person name="Spatafora J.W."/>
        </authorList>
    </citation>
    <scope>NUCLEOTIDE SEQUENCE [LARGE SCALE GENOMIC DNA]</scope>
    <source>
        <strain evidence="13 14">AM-OR11-056</strain>
    </source>
</reference>
<feature type="compositionally biased region" description="Basic and acidic residues" evidence="10">
    <location>
        <begin position="750"/>
        <end position="769"/>
    </location>
</feature>
<keyword evidence="4" id="KW-0378">Hydrolase</keyword>
<evidence type="ECO:0000256" key="4">
    <source>
        <dbReference type="ARBA" id="ARBA00022801"/>
    </source>
</evidence>
<dbReference type="Pfam" id="PF00270">
    <property type="entry name" value="DEAD"/>
    <property type="match status" value="1"/>
</dbReference>
<protein>
    <recommendedName>
        <fullName evidence="9">ATP-dependent DNA helicase</fullName>
        <ecNumber evidence="9">3.6.4.12</ecNumber>
    </recommendedName>
</protein>
<comment type="caution">
    <text evidence="13">The sequence shown here is derived from an EMBL/GenBank/DDBJ whole genome shotgun (WGS) entry which is preliminary data.</text>
</comment>
<feature type="compositionally biased region" description="Acidic residues" evidence="10">
    <location>
        <begin position="166"/>
        <end position="175"/>
    </location>
</feature>
<dbReference type="SUPFAM" id="SSF52540">
    <property type="entry name" value="P-loop containing nucleoside triphosphate hydrolases"/>
    <property type="match status" value="1"/>
</dbReference>
<keyword evidence="6" id="KW-0067">ATP-binding</keyword>